<dbReference type="Pfam" id="PF03706">
    <property type="entry name" value="LPG_synthase_TM"/>
    <property type="match status" value="1"/>
</dbReference>
<name>A0A1M5P069_9GAMM</name>
<gene>
    <name evidence="7" type="ORF">SAMN04488068_1955</name>
</gene>
<accession>A0A1M5P069</accession>
<dbReference type="Proteomes" id="UP000199758">
    <property type="component" value="Unassembled WGS sequence"/>
</dbReference>
<protein>
    <recommendedName>
        <fullName evidence="9">Lysylphosphatidylglycerol synthase TM region</fullName>
    </recommendedName>
</protein>
<dbReference type="GO" id="GO:0005886">
    <property type="term" value="C:plasma membrane"/>
    <property type="evidence" value="ECO:0007669"/>
    <property type="project" value="UniProtKB-SubCell"/>
</dbReference>
<organism evidence="7 8">
    <name type="scientific">Hydrocarboniphaga daqingensis</name>
    <dbReference type="NCBI Taxonomy" id="490188"/>
    <lineage>
        <taxon>Bacteria</taxon>
        <taxon>Pseudomonadati</taxon>
        <taxon>Pseudomonadota</taxon>
        <taxon>Gammaproteobacteria</taxon>
        <taxon>Nevskiales</taxon>
        <taxon>Nevskiaceae</taxon>
        <taxon>Hydrocarboniphaga</taxon>
    </lineage>
</organism>
<evidence type="ECO:0000313" key="7">
    <source>
        <dbReference type="EMBL" id="SHG95190.1"/>
    </source>
</evidence>
<keyword evidence="8" id="KW-1185">Reference proteome</keyword>
<evidence type="ECO:0000256" key="3">
    <source>
        <dbReference type="ARBA" id="ARBA00022692"/>
    </source>
</evidence>
<keyword evidence="2" id="KW-1003">Cell membrane</keyword>
<keyword evidence="5 6" id="KW-0472">Membrane</keyword>
<dbReference type="PANTHER" id="PTHR39087">
    <property type="entry name" value="UPF0104 MEMBRANE PROTEIN MJ1595"/>
    <property type="match status" value="1"/>
</dbReference>
<evidence type="ECO:0000256" key="1">
    <source>
        <dbReference type="ARBA" id="ARBA00004651"/>
    </source>
</evidence>
<comment type="subcellular location">
    <subcellularLocation>
        <location evidence="1">Cell membrane</location>
        <topology evidence="1">Multi-pass membrane protein</topology>
    </subcellularLocation>
</comment>
<feature type="transmembrane region" description="Helical" evidence="6">
    <location>
        <begin position="205"/>
        <end position="226"/>
    </location>
</feature>
<evidence type="ECO:0000256" key="2">
    <source>
        <dbReference type="ARBA" id="ARBA00022475"/>
    </source>
</evidence>
<feature type="transmembrane region" description="Helical" evidence="6">
    <location>
        <begin position="275"/>
        <end position="297"/>
    </location>
</feature>
<proteinExistence type="predicted"/>
<evidence type="ECO:0000256" key="4">
    <source>
        <dbReference type="ARBA" id="ARBA00022989"/>
    </source>
</evidence>
<evidence type="ECO:0000313" key="8">
    <source>
        <dbReference type="Proteomes" id="UP000199758"/>
    </source>
</evidence>
<feature type="transmembrane region" description="Helical" evidence="6">
    <location>
        <begin position="161"/>
        <end position="185"/>
    </location>
</feature>
<keyword evidence="4 6" id="KW-1133">Transmembrane helix</keyword>
<feature type="transmembrane region" description="Helical" evidence="6">
    <location>
        <begin position="47"/>
        <end position="70"/>
    </location>
</feature>
<feature type="transmembrane region" description="Helical" evidence="6">
    <location>
        <begin position="125"/>
        <end position="149"/>
    </location>
</feature>
<evidence type="ECO:0008006" key="9">
    <source>
        <dbReference type="Google" id="ProtNLM"/>
    </source>
</evidence>
<evidence type="ECO:0000256" key="6">
    <source>
        <dbReference type="SAM" id="Phobius"/>
    </source>
</evidence>
<dbReference type="InterPro" id="IPR022791">
    <property type="entry name" value="L-PG_synthase/AglD"/>
</dbReference>
<dbReference type="STRING" id="490188.SAMN04488068_1955"/>
<reference evidence="7 8" key="1">
    <citation type="submission" date="2016-11" db="EMBL/GenBank/DDBJ databases">
        <authorList>
            <person name="Jaros S."/>
            <person name="Januszkiewicz K."/>
            <person name="Wedrychowicz H."/>
        </authorList>
    </citation>
    <scope>NUCLEOTIDE SEQUENCE [LARGE SCALE GENOMIC DNA]</scope>
    <source>
        <strain evidence="7 8">CGMCC 1.7049</strain>
    </source>
</reference>
<evidence type="ECO:0000256" key="5">
    <source>
        <dbReference type="ARBA" id="ARBA00023136"/>
    </source>
</evidence>
<dbReference type="PANTHER" id="PTHR39087:SF2">
    <property type="entry name" value="UPF0104 MEMBRANE PROTEIN MJ1595"/>
    <property type="match status" value="1"/>
</dbReference>
<keyword evidence="3 6" id="KW-0812">Transmembrane</keyword>
<feature type="transmembrane region" description="Helical" evidence="6">
    <location>
        <begin position="82"/>
        <end position="105"/>
    </location>
</feature>
<feature type="transmembrane region" description="Helical" evidence="6">
    <location>
        <begin position="233"/>
        <end position="255"/>
    </location>
</feature>
<dbReference type="EMBL" id="FQWZ01000004">
    <property type="protein sequence ID" value="SHG95190.1"/>
    <property type="molecule type" value="Genomic_DNA"/>
</dbReference>
<feature type="transmembrane region" description="Helical" evidence="6">
    <location>
        <begin position="12"/>
        <end position="27"/>
    </location>
</feature>
<sequence>MDKAQWRQRGKWLLSVVFLLAVIWIVIDRGRELDWQEIGEALRAYRFGTIASSLALALLAYWACSAYDLLSRHYVRHDIPTPTVLAIAFVSYAVNLNVGALLGGLGFRYRLYSRYGLPTAQTTQIIGLSVLTNWAGFILLAGLVLLIAPPPLQASWHLGRAALQGAGVLALGVVAAYLVFCAAFHGRRRRWRGVDLQCPSLPFAGLQLALSSVTWLAASASVFLLLPSSVPFAAAMVAFMASGLGGLIVRLPAGIGVLEGTFIALLGGSVGHGRLMAALLAFRAVYYIIPLVAALLLHLALEMRARRHGLAATS</sequence>
<dbReference type="RefSeq" id="WP_072896968.1">
    <property type="nucleotide sequence ID" value="NZ_FQWZ01000004.1"/>
</dbReference>
<dbReference type="AlphaFoldDB" id="A0A1M5P069"/>